<dbReference type="InterPro" id="IPR016186">
    <property type="entry name" value="C-type_lectin-like/link_sf"/>
</dbReference>
<name>A0A8C9FVL6_PAVCR</name>
<dbReference type="GO" id="GO:0072534">
    <property type="term" value="C:perineuronal net"/>
    <property type="evidence" value="ECO:0007669"/>
    <property type="project" value="TreeGrafter"/>
</dbReference>
<keyword evidence="6" id="KW-1185">Reference proteome</keyword>
<dbReference type="Pfam" id="PF00059">
    <property type="entry name" value="Lectin_C"/>
    <property type="match status" value="1"/>
</dbReference>
<dbReference type="SUPFAM" id="SSF56436">
    <property type="entry name" value="C-type lectin-like"/>
    <property type="match status" value="1"/>
</dbReference>
<dbReference type="GO" id="GO:0002052">
    <property type="term" value="P:positive regulation of neuroblast proliferation"/>
    <property type="evidence" value="ECO:0007669"/>
    <property type="project" value="TreeGrafter"/>
</dbReference>
<dbReference type="InterPro" id="IPR050691">
    <property type="entry name" value="Hyaluronan_bind_Proteoglycan"/>
</dbReference>
<dbReference type="InterPro" id="IPR016187">
    <property type="entry name" value="CTDL_fold"/>
</dbReference>
<organism evidence="5 6">
    <name type="scientific">Pavo cristatus</name>
    <name type="common">Indian peafowl</name>
    <name type="synonym">Blue peafowl</name>
    <dbReference type="NCBI Taxonomy" id="9049"/>
    <lineage>
        <taxon>Eukaryota</taxon>
        <taxon>Metazoa</taxon>
        <taxon>Chordata</taxon>
        <taxon>Craniata</taxon>
        <taxon>Vertebrata</taxon>
        <taxon>Euteleostomi</taxon>
        <taxon>Archelosauria</taxon>
        <taxon>Archosauria</taxon>
        <taxon>Dinosauria</taxon>
        <taxon>Saurischia</taxon>
        <taxon>Theropoda</taxon>
        <taxon>Coelurosauria</taxon>
        <taxon>Aves</taxon>
        <taxon>Neognathae</taxon>
        <taxon>Galloanserae</taxon>
        <taxon>Galliformes</taxon>
        <taxon>Phasianidae</taxon>
        <taxon>Phasianinae</taxon>
        <taxon>Pavo</taxon>
    </lineage>
</organism>
<dbReference type="AlphaFoldDB" id="A0A8C9FVL6"/>
<protein>
    <recommendedName>
        <fullName evidence="4">C-type lectin domain-containing protein</fullName>
    </recommendedName>
</protein>
<dbReference type="Proteomes" id="UP000694428">
    <property type="component" value="Unplaced"/>
</dbReference>
<accession>A0A8C9FVL6</accession>
<dbReference type="GO" id="GO:0010001">
    <property type="term" value="P:glial cell differentiation"/>
    <property type="evidence" value="ECO:0007669"/>
    <property type="project" value="TreeGrafter"/>
</dbReference>
<evidence type="ECO:0000313" key="5">
    <source>
        <dbReference type="Ensembl" id="ENSPSTP00000020994.1"/>
    </source>
</evidence>
<dbReference type="GO" id="GO:0007417">
    <property type="term" value="P:central nervous system development"/>
    <property type="evidence" value="ECO:0007669"/>
    <property type="project" value="TreeGrafter"/>
</dbReference>
<sequence>GCVAGTCQGLILSCPLQKSHRLLKRCSPSWDSFQGACYKHFSTRRSWEDAESQCRHFGGHLATILTPEEQDFINGTWGHPSLQGMGPRIPPQWV</sequence>
<evidence type="ECO:0000256" key="3">
    <source>
        <dbReference type="ARBA" id="ARBA00023319"/>
    </source>
</evidence>
<evidence type="ECO:0000313" key="6">
    <source>
        <dbReference type="Proteomes" id="UP000694428"/>
    </source>
</evidence>
<evidence type="ECO:0000256" key="1">
    <source>
        <dbReference type="ARBA" id="ARBA00022729"/>
    </source>
</evidence>
<feature type="domain" description="C-type lectin" evidence="4">
    <location>
        <begin position="33"/>
        <end position="94"/>
    </location>
</feature>
<proteinExistence type="predicted"/>
<dbReference type="PANTHER" id="PTHR22804:SF41">
    <property type="entry name" value="BREVICAN CORE PROTEIN"/>
    <property type="match status" value="1"/>
</dbReference>
<keyword evidence="3" id="KW-0393">Immunoglobulin domain</keyword>
<keyword evidence="1" id="KW-0732">Signal</keyword>
<evidence type="ECO:0000259" key="4">
    <source>
        <dbReference type="PROSITE" id="PS50041"/>
    </source>
</evidence>
<evidence type="ECO:0000256" key="2">
    <source>
        <dbReference type="ARBA" id="ARBA00023180"/>
    </source>
</evidence>
<keyword evidence="2" id="KW-0325">Glycoprotein</keyword>
<dbReference type="Gene3D" id="3.10.100.10">
    <property type="entry name" value="Mannose-Binding Protein A, subunit A"/>
    <property type="match status" value="1"/>
</dbReference>
<dbReference type="GO" id="GO:0001501">
    <property type="term" value="P:skeletal system development"/>
    <property type="evidence" value="ECO:0007669"/>
    <property type="project" value="TreeGrafter"/>
</dbReference>
<dbReference type="GO" id="GO:0045202">
    <property type="term" value="C:synapse"/>
    <property type="evidence" value="ECO:0007669"/>
    <property type="project" value="TreeGrafter"/>
</dbReference>
<dbReference type="PANTHER" id="PTHR22804">
    <property type="entry name" value="AGGRECAN/VERSICAN PROTEOGLYCAN"/>
    <property type="match status" value="1"/>
</dbReference>
<dbReference type="PROSITE" id="PS50041">
    <property type="entry name" value="C_TYPE_LECTIN_2"/>
    <property type="match status" value="1"/>
</dbReference>
<dbReference type="GO" id="GO:0005615">
    <property type="term" value="C:extracellular space"/>
    <property type="evidence" value="ECO:0007669"/>
    <property type="project" value="TreeGrafter"/>
</dbReference>
<reference evidence="5" key="2">
    <citation type="submission" date="2025-09" db="UniProtKB">
        <authorList>
            <consortium name="Ensembl"/>
        </authorList>
    </citation>
    <scope>IDENTIFICATION</scope>
</reference>
<reference evidence="5" key="1">
    <citation type="submission" date="2025-08" db="UniProtKB">
        <authorList>
            <consortium name="Ensembl"/>
        </authorList>
    </citation>
    <scope>IDENTIFICATION</scope>
</reference>
<dbReference type="Ensembl" id="ENSPSTT00000022027.1">
    <property type="protein sequence ID" value="ENSPSTP00000020994.1"/>
    <property type="gene ID" value="ENSPSTG00000015274.1"/>
</dbReference>
<dbReference type="InterPro" id="IPR001304">
    <property type="entry name" value="C-type_lectin-like"/>
</dbReference>